<organism evidence="2 3">
    <name type="scientific">Rhizophagus irregularis (strain DAOM 197198w)</name>
    <name type="common">Glomus intraradices</name>
    <dbReference type="NCBI Taxonomy" id="1432141"/>
    <lineage>
        <taxon>Eukaryota</taxon>
        <taxon>Fungi</taxon>
        <taxon>Fungi incertae sedis</taxon>
        <taxon>Mucoromycota</taxon>
        <taxon>Glomeromycotina</taxon>
        <taxon>Glomeromycetes</taxon>
        <taxon>Glomerales</taxon>
        <taxon>Glomeraceae</taxon>
        <taxon>Rhizophagus</taxon>
    </lineage>
</organism>
<proteinExistence type="predicted"/>
<dbReference type="AlphaFoldDB" id="A0A015MZG7"/>
<dbReference type="SUPFAM" id="SSF46689">
    <property type="entry name" value="Homeodomain-like"/>
    <property type="match status" value="1"/>
</dbReference>
<sequence length="89" mass="10857">MPKVTTKKQYNDKVPKKRKSLTATQKKEIYLRKISKPFLKQKELANEYEVSEEMISDILKAKDRWLYIDLNNSHQSWFEMRKKTSIHYY</sequence>
<dbReference type="EMBL" id="JEMT01015756">
    <property type="protein sequence ID" value="EXX72153.1"/>
    <property type="molecule type" value="Genomic_DNA"/>
</dbReference>
<dbReference type="HOGENOM" id="CLU_2455937_0_0_1"/>
<evidence type="ECO:0000256" key="1">
    <source>
        <dbReference type="SAM" id="MobiDB-lite"/>
    </source>
</evidence>
<reference evidence="2 3" key="1">
    <citation type="submission" date="2014-02" db="EMBL/GenBank/DDBJ databases">
        <title>Single nucleus genome sequencing reveals high similarity among nuclei of an endomycorrhizal fungus.</title>
        <authorList>
            <person name="Lin K."/>
            <person name="Geurts R."/>
            <person name="Zhang Z."/>
            <person name="Limpens E."/>
            <person name="Saunders D.G."/>
            <person name="Mu D."/>
            <person name="Pang E."/>
            <person name="Cao H."/>
            <person name="Cha H."/>
            <person name="Lin T."/>
            <person name="Zhou Q."/>
            <person name="Shang Y."/>
            <person name="Li Y."/>
            <person name="Ivanov S."/>
            <person name="Sharma T."/>
            <person name="Velzen R.V."/>
            <person name="Ruijter N.D."/>
            <person name="Aanen D.K."/>
            <person name="Win J."/>
            <person name="Kamoun S."/>
            <person name="Bisseling T."/>
            <person name="Huang S."/>
        </authorList>
    </citation>
    <scope>NUCLEOTIDE SEQUENCE [LARGE SCALE GENOMIC DNA]</scope>
    <source>
        <strain evidence="3">DAOM197198w</strain>
    </source>
</reference>
<feature type="region of interest" description="Disordered" evidence="1">
    <location>
        <begin position="1"/>
        <end position="20"/>
    </location>
</feature>
<evidence type="ECO:0000313" key="3">
    <source>
        <dbReference type="Proteomes" id="UP000022910"/>
    </source>
</evidence>
<evidence type="ECO:0000313" key="2">
    <source>
        <dbReference type="EMBL" id="EXX72153.1"/>
    </source>
</evidence>
<dbReference type="InterPro" id="IPR009057">
    <property type="entry name" value="Homeodomain-like_sf"/>
</dbReference>
<comment type="caution">
    <text evidence="2">The sequence shown here is derived from an EMBL/GenBank/DDBJ whole genome shotgun (WGS) entry which is preliminary data.</text>
</comment>
<protein>
    <recommendedName>
        <fullName evidence="4">HTH psq-type domain-containing protein</fullName>
    </recommendedName>
</protein>
<name>A0A015MZG7_RHIIW</name>
<accession>A0A015MZG7</accession>
<dbReference type="Proteomes" id="UP000022910">
    <property type="component" value="Unassembled WGS sequence"/>
</dbReference>
<gene>
    <name evidence="2" type="ORF">RirG_071960</name>
</gene>
<dbReference type="Gene3D" id="1.10.10.60">
    <property type="entry name" value="Homeodomain-like"/>
    <property type="match status" value="1"/>
</dbReference>
<dbReference type="OrthoDB" id="2360190at2759"/>
<evidence type="ECO:0008006" key="4">
    <source>
        <dbReference type="Google" id="ProtNLM"/>
    </source>
</evidence>
<keyword evidence="3" id="KW-1185">Reference proteome</keyword>